<sequence>QRIYNSPATKVHCITYTLQAADVPTQLTTTDHVNTTKCVPRGYSQTPPPPPSPIRCAQNINCAGAATKGKKVTATLVVVERKEVPATLVAVERKDVPAMLVAVERKDVPAT</sequence>
<accession>A0ABN7PP04</accession>
<evidence type="ECO:0000313" key="1">
    <source>
        <dbReference type="EMBL" id="CAG2068855.1"/>
    </source>
</evidence>
<comment type="caution">
    <text evidence="1">The sequence shown here is derived from an EMBL/GenBank/DDBJ whole genome shotgun (WGS) entry which is preliminary data.</text>
</comment>
<protein>
    <submittedName>
        <fullName evidence="1">Uncharacterized protein</fullName>
    </submittedName>
</protein>
<dbReference type="EMBL" id="CAJPIN010105259">
    <property type="protein sequence ID" value="CAG2068855.1"/>
    <property type="molecule type" value="Genomic_DNA"/>
</dbReference>
<feature type="non-terminal residue" evidence="1">
    <location>
        <position position="1"/>
    </location>
</feature>
<keyword evidence="2" id="KW-1185">Reference proteome</keyword>
<evidence type="ECO:0000313" key="2">
    <source>
        <dbReference type="Proteomes" id="UP001153148"/>
    </source>
</evidence>
<organism evidence="1 2">
    <name type="scientific">Timema podura</name>
    <name type="common">Walking stick</name>
    <dbReference type="NCBI Taxonomy" id="61482"/>
    <lineage>
        <taxon>Eukaryota</taxon>
        <taxon>Metazoa</taxon>
        <taxon>Ecdysozoa</taxon>
        <taxon>Arthropoda</taxon>
        <taxon>Hexapoda</taxon>
        <taxon>Insecta</taxon>
        <taxon>Pterygota</taxon>
        <taxon>Neoptera</taxon>
        <taxon>Polyneoptera</taxon>
        <taxon>Phasmatodea</taxon>
        <taxon>Timematodea</taxon>
        <taxon>Timematoidea</taxon>
        <taxon>Timematidae</taxon>
        <taxon>Timema</taxon>
    </lineage>
</organism>
<gene>
    <name evidence="1" type="ORF">TPAB3V08_LOCUS15798</name>
</gene>
<proteinExistence type="predicted"/>
<feature type="non-terminal residue" evidence="1">
    <location>
        <position position="111"/>
    </location>
</feature>
<reference evidence="1" key="1">
    <citation type="submission" date="2021-03" db="EMBL/GenBank/DDBJ databases">
        <authorList>
            <person name="Tran Van P."/>
        </authorList>
    </citation>
    <scope>NUCLEOTIDE SEQUENCE</scope>
</reference>
<name>A0ABN7PP04_TIMPD</name>
<dbReference type="Proteomes" id="UP001153148">
    <property type="component" value="Unassembled WGS sequence"/>
</dbReference>